<reference evidence="3" key="1">
    <citation type="journal article" date="2019" name="Int. J. Syst. Evol. Microbiol.">
        <title>The Global Catalogue of Microorganisms (GCM) 10K type strain sequencing project: providing services to taxonomists for standard genome sequencing and annotation.</title>
        <authorList>
            <consortium name="The Broad Institute Genomics Platform"/>
            <consortium name="The Broad Institute Genome Sequencing Center for Infectious Disease"/>
            <person name="Wu L."/>
            <person name="Ma J."/>
        </authorList>
    </citation>
    <scope>NUCLEOTIDE SEQUENCE [LARGE SCALE GENOMIC DNA]</scope>
    <source>
        <strain evidence="3">CGMCC 4.1469</strain>
    </source>
</reference>
<organism evidence="2 3">
    <name type="scientific">Prosthecobacter fluviatilis</name>
    <dbReference type="NCBI Taxonomy" id="445931"/>
    <lineage>
        <taxon>Bacteria</taxon>
        <taxon>Pseudomonadati</taxon>
        <taxon>Verrucomicrobiota</taxon>
        <taxon>Verrucomicrobiia</taxon>
        <taxon>Verrucomicrobiales</taxon>
        <taxon>Verrucomicrobiaceae</taxon>
        <taxon>Prosthecobacter</taxon>
    </lineage>
</organism>
<dbReference type="Proteomes" id="UP001596052">
    <property type="component" value="Unassembled WGS sequence"/>
</dbReference>
<evidence type="ECO:0000313" key="3">
    <source>
        <dbReference type="Proteomes" id="UP001596052"/>
    </source>
</evidence>
<feature type="chain" id="PRO_5045929073" description="Outer membrane efflux protein" evidence="1">
    <location>
        <begin position="21"/>
        <end position="143"/>
    </location>
</feature>
<evidence type="ECO:0000256" key="1">
    <source>
        <dbReference type="SAM" id="SignalP"/>
    </source>
</evidence>
<dbReference type="RefSeq" id="WP_377164967.1">
    <property type="nucleotide sequence ID" value="NZ_JBHSMQ010000002.1"/>
</dbReference>
<protein>
    <recommendedName>
        <fullName evidence="4">Outer membrane efflux protein</fullName>
    </recommendedName>
</protein>
<gene>
    <name evidence="2" type="ORF">ACFQDI_07360</name>
</gene>
<sequence>MKTQLITVVVAALFPFTLLAQEPSKASGPDAKIIAKLTELVQIREQQVEIEQALYKSGRASAENGAGVEAAQVELAEARVDLALEQGVREALITALQGLVAANEQRVEWAIRMKELARASDVGVKQAQAELLKAQVRLLRAQK</sequence>
<proteinExistence type="predicted"/>
<keyword evidence="1" id="KW-0732">Signal</keyword>
<evidence type="ECO:0000313" key="2">
    <source>
        <dbReference type="EMBL" id="MFC5454662.1"/>
    </source>
</evidence>
<feature type="signal peptide" evidence="1">
    <location>
        <begin position="1"/>
        <end position="20"/>
    </location>
</feature>
<dbReference type="EMBL" id="JBHSMQ010000002">
    <property type="protein sequence ID" value="MFC5454662.1"/>
    <property type="molecule type" value="Genomic_DNA"/>
</dbReference>
<keyword evidence="3" id="KW-1185">Reference proteome</keyword>
<name>A0ABW0KNQ2_9BACT</name>
<accession>A0ABW0KNQ2</accession>
<comment type="caution">
    <text evidence="2">The sequence shown here is derived from an EMBL/GenBank/DDBJ whole genome shotgun (WGS) entry which is preliminary data.</text>
</comment>
<evidence type="ECO:0008006" key="4">
    <source>
        <dbReference type="Google" id="ProtNLM"/>
    </source>
</evidence>